<feature type="region of interest" description="Disordered" evidence="1">
    <location>
        <begin position="34"/>
        <end position="75"/>
    </location>
</feature>
<name>A0A511T5X7_MYXFU</name>
<evidence type="ECO:0000313" key="2">
    <source>
        <dbReference type="EMBL" id="GEN09013.1"/>
    </source>
</evidence>
<comment type="caution">
    <text evidence="2">The sequence shown here is derived from an EMBL/GenBank/DDBJ whole genome shotgun (WGS) entry which is preliminary data.</text>
</comment>
<dbReference type="EMBL" id="BJXR01000031">
    <property type="protein sequence ID" value="GEN09013.1"/>
    <property type="molecule type" value="Genomic_DNA"/>
</dbReference>
<gene>
    <name evidence="2" type="ORF">MFU01_40500</name>
</gene>
<evidence type="ECO:0000313" key="3">
    <source>
        <dbReference type="Proteomes" id="UP000321514"/>
    </source>
</evidence>
<evidence type="ECO:0000256" key="1">
    <source>
        <dbReference type="SAM" id="MobiDB-lite"/>
    </source>
</evidence>
<dbReference type="AlphaFoldDB" id="A0A511T5X7"/>
<dbReference type="Proteomes" id="UP000321514">
    <property type="component" value="Unassembled WGS sequence"/>
</dbReference>
<proteinExistence type="predicted"/>
<protein>
    <submittedName>
        <fullName evidence="2">Uncharacterized protein</fullName>
    </submittedName>
</protein>
<accession>A0A511T5X7</accession>
<organism evidence="2 3">
    <name type="scientific">Myxococcus fulvus</name>
    <dbReference type="NCBI Taxonomy" id="33"/>
    <lineage>
        <taxon>Bacteria</taxon>
        <taxon>Pseudomonadati</taxon>
        <taxon>Myxococcota</taxon>
        <taxon>Myxococcia</taxon>
        <taxon>Myxococcales</taxon>
        <taxon>Cystobacterineae</taxon>
        <taxon>Myxococcaceae</taxon>
        <taxon>Myxococcus</taxon>
    </lineage>
</organism>
<reference evidence="2 3" key="1">
    <citation type="submission" date="2019-07" db="EMBL/GenBank/DDBJ databases">
        <title>Whole genome shotgun sequence of Myxococcus fulvus NBRC 100333.</title>
        <authorList>
            <person name="Hosoyama A."/>
            <person name="Uohara A."/>
            <person name="Ohji S."/>
            <person name="Ichikawa N."/>
        </authorList>
    </citation>
    <scope>NUCLEOTIDE SEQUENCE [LARGE SCALE GENOMIC DNA]</scope>
    <source>
        <strain evidence="2 3">NBRC 100333</strain>
    </source>
</reference>
<sequence>MPTEGTVPAMGALSRGPVRMPAWSMRCWAEPGPRRITMGPTAEGAHPASAPRARAKNSVRLGRAGGAMARHKATR</sequence>